<reference evidence="10" key="1">
    <citation type="submission" date="2022-12" db="EMBL/GenBank/DDBJ databases">
        <title>Reference genome sequencing for broad-spectrum identification of bacterial and archaeal isolates by mass spectrometry.</title>
        <authorList>
            <person name="Sekiguchi Y."/>
            <person name="Tourlousse D.M."/>
        </authorList>
    </citation>
    <scope>NUCLEOTIDE SEQUENCE</scope>
    <source>
        <strain evidence="10">10succ1</strain>
    </source>
</reference>
<keyword evidence="5 9" id="KW-0812">Transmembrane</keyword>
<keyword evidence="7 9" id="KW-1133">Transmembrane helix</keyword>
<proteinExistence type="inferred from homology"/>
<evidence type="ECO:0000256" key="6">
    <source>
        <dbReference type="ARBA" id="ARBA00022970"/>
    </source>
</evidence>
<gene>
    <name evidence="10" type="ORF">PM10SUCC1_19990</name>
</gene>
<keyword evidence="6" id="KW-0029">Amino-acid transport</keyword>
<keyword evidence="8 9" id="KW-0472">Membrane</keyword>
<dbReference type="Pfam" id="PF05525">
    <property type="entry name" value="Branch_AA_trans"/>
    <property type="match status" value="1"/>
</dbReference>
<keyword evidence="4" id="KW-1003">Cell membrane</keyword>
<dbReference type="Proteomes" id="UP001144471">
    <property type="component" value="Unassembled WGS sequence"/>
</dbReference>
<feature type="transmembrane region" description="Helical" evidence="9">
    <location>
        <begin position="265"/>
        <end position="291"/>
    </location>
</feature>
<comment type="caution">
    <text evidence="10">The sequence shown here is derived from an EMBL/GenBank/DDBJ whole genome shotgun (WGS) entry which is preliminary data.</text>
</comment>
<feature type="transmembrane region" description="Helical" evidence="9">
    <location>
        <begin position="178"/>
        <end position="202"/>
    </location>
</feature>
<dbReference type="GO" id="GO:0005886">
    <property type="term" value="C:plasma membrane"/>
    <property type="evidence" value="ECO:0007669"/>
    <property type="project" value="UniProtKB-SubCell"/>
</dbReference>
<evidence type="ECO:0000313" key="10">
    <source>
        <dbReference type="EMBL" id="GLI56485.1"/>
    </source>
</evidence>
<dbReference type="PANTHER" id="PTHR30588:SF0">
    <property type="entry name" value="BRANCHED-CHAIN AMINO ACID PERMEASE BRNQ"/>
    <property type="match status" value="1"/>
</dbReference>
<dbReference type="EMBL" id="BSDY01000008">
    <property type="protein sequence ID" value="GLI56485.1"/>
    <property type="molecule type" value="Genomic_DNA"/>
</dbReference>
<protein>
    <submittedName>
        <fullName evidence="10">Branched-chain amino acid transport system carrier protein</fullName>
    </submittedName>
</protein>
<dbReference type="PANTHER" id="PTHR30588">
    <property type="entry name" value="BRANCHED-CHAIN AMINO ACID TRANSPORT SYSTEM 2 CARRIER PROTEIN"/>
    <property type="match status" value="1"/>
</dbReference>
<evidence type="ECO:0000313" key="11">
    <source>
        <dbReference type="Proteomes" id="UP001144471"/>
    </source>
</evidence>
<feature type="transmembrane region" description="Helical" evidence="9">
    <location>
        <begin position="114"/>
        <end position="132"/>
    </location>
</feature>
<keyword evidence="3" id="KW-0813">Transport</keyword>
<dbReference type="GO" id="GO:0015188">
    <property type="term" value="F:L-isoleucine transmembrane transporter activity"/>
    <property type="evidence" value="ECO:0007669"/>
    <property type="project" value="TreeGrafter"/>
</dbReference>
<feature type="transmembrane region" description="Helical" evidence="9">
    <location>
        <begin position="358"/>
        <end position="378"/>
    </location>
</feature>
<organism evidence="10 11">
    <name type="scientific">Propionigenium maris DSM 9537</name>
    <dbReference type="NCBI Taxonomy" id="1123000"/>
    <lineage>
        <taxon>Bacteria</taxon>
        <taxon>Fusobacteriati</taxon>
        <taxon>Fusobacteriota</taxon>
        <taxon>Fusobacteriia</taxon>
        <taxon>Fusobacteriales</taxon>
        <taxon>Fusobacteriaceae</taxon>
        <taxon>Propionigenium</taxon>
    </lineage>
</organism>
<evidence type="ECO:0000256" key="7">
    <source>
        <dbReference type="ARBA" id="ARBA00022989"/>
    </source>
</evidence>
<comment type="subcellular location">
    <subcellularLocation>
        <location evidence="1">Cell membrane</location>
        <topology evidence="1">Multi-pass membrane protein</topology>
    </subcellularLocation>
</comment>
<evidence type="ECO:0000256" key="3">
    <source>
        <dbReference type="ARBA" id="ARBA00022448"/>
    </source>
</evidence>
<evidence type="ECO:0000256" key="2">
    <source>
        <dbReference type="ARBA" id="ARBA00008540"/>
    </source>
</evidence>
<dbReference type="GO" id="GO:0015818">
    <property type="term" value="P:isoleucine transport"/>
    <property type="evidence" value="ECO:0007669"/>
    <property type="project" value="TreeGrafter"/>
</dbReference>
<feature type="transmembrane region" description="Helical" evidence="9">
    <location>
        <begin position="144"/>
        <end position="166"/>
    </location>
</feature>
<keyword evidence="11" id="KW-1185">Reference proteome</keyword>
<feature type="transmembrane region" description="Helical" evidence="9">
    <location>
        <begin position="330"/>
        <end position="351"/>
    </location>
</feature>
<evidence type="ECO:0000256" key="9">
    <source>
        <dbReference type="SAM" id="Phobius"/>
    </source>
</evidence>
<comment type="similarity">
    <text evidence="2">Belongs to the branched chain amino acid transporter family.</text>
</comment>
<feature type="transmembrane region" description="Helical" evidence="9">
    <location>
        <begin position="80"/>
        <end position="102"/>
    </location>
</feature>
<dbReference type="NCBIfam" id="TIGR00796">
    <property type="entry name" value="livcs"/>
    <property type="match status" value="1"/>
</dbReference>
<sequence>MKNKNDVFIFGLAIFAMFFGAGNLIFPAGIGLVTGREWLMSSAGFFLTGICLPVGGLMAFSRAGSIHNFADKVSERFNTLYFSLMILALGPMLAIPRTAATAYEMGIAPNFGDINPLLASGCYFIVVYILVIKPSQLLNNIGKYMTPIILTILALIIGKGILSGFGVPGKSITPQNSFSYGFFGGYQTMDAIASVIFGTVIAESLRGNGYTDEREQSSMIVKAGIIAGIGMAVVYGGLLYLGAMANGNGLNLGKAELVMYFAETSLGSVGVMALGMCVTVACLTTSIALVATVSNFFAEKTRFSYRTITIATCAISSVLGATGIGFMVDIAVPVLTILYPVTIILIVLNILKVENTKIYRTGVATGLLFSVLEVIADFNISSSLTAHFDLLPLASEGFAWLIPTLLASLAAGLVKSRRIAVAEVG</sequence>
<accession>A0A9W6GLS3</accession>
<feature type="transmembrane region" description="Helical" evidence="9">
    <location>
        <begin position="303"/>
        <end position="324"/>
    </location>
</feature>
<feature type="transmembrane region" description="Helical" evidence="9">
    <location>
        <begin position="223"/>
        <end position="245"/>
    </location>
</feature>
<dbReference type="GO" id="GO:0015190">
    <property type="term" value="F:L-leucine transmembrane transporter activity"/>
    <property type="evidence" value="ECO:0007669"/>
    <property type="project" value="TreeGrafter"/>
</dbReference>
<dbReference type="GO" id="GO:0005304">
    <property type="term" value="F:L-valine transmembrane transporter activity"/>
    <property type="evidence" value="ECO:0007669"/>
    <property type="project" value="TreeGrafter"/>
</dbReference>
<evidence type="ECO:0000256" key="8">
    <source>
        <dbReference type="ARBA" id="ARBA00023136"/>
    </source>
</evidence>
<dbReference type="RefSeq" id="WP_281835670.1">
    <property type="nucleotide sequence ID" value="NZ_BSDY01000008.1"/>
</dbReference>
<evidence type="ECO:0000256" key="1">
    <source>
        <dbReference type="ARBA" id="ARBA00004651"/>
    </source>
</evidence>
<name>A0A9W6GLS3_9FUSO</name>
<feature type="transmembrane region" description="Helical" evidence="9">
    <location>
        <begin position="38"/>
        <end position="60"/>
    </location>
</feature>
<dbReference type="InterPro" id="IPR004685">
    <property type="entry name" value="Brnchd-chn_aa_trnsp_Livcs"/>
</dbReference>
<dbReference type="GO" id="GO:0015820">
    <property type="term" value="P:L-leucine transport"/>
    <property type="evidence" value="ECO:0007669"/>
    <property type="project" value="TreeGrafter"/>
</dbReference>
<evidence type="ECO:0000256" key="4">
    <source>
        <dbReference type="ARBA" id="ARBA00022475"/>
    </source>
</evidence>
<feature type="transmembrane region" description="Helical" evidence="9">
    <location>
        <begin position="398"/>
        <end position="414"/>
    </location>
</feature>
<evidence type="ECO:0000256" key="5">
    <source>
        <dbReference type="ARBA" id="ARBA00022692"/>
    </source>
</evidence>
<dbReference type="AlphaFoldDB" id="A0A9W6GLS3"/>
<feature type="transmembrane region" description="Helical" evidence="9">
    <location>
        <begin position="7"/>
        <end position="26"/>
    </location>
</feature>